<dbReference type="OrthoDB" id="110231at2"/>
<evidence type="ECO:0000256" key="1">
    <source>
        <dbReference type="ARBA" id="ARBA00004651"/>
    </source>
</evidence>
<dbReference type="CDD" id="cd04590">
    <property type="entry name" value="CBS_pair_CorC_HlyC_assoc"/>
    <property type="match status" value="1"/>
</dbReference>
<dbReference type="InterPro" id="IPR002550">
    <property type="entry name" value="CNNM"/>
</dbReference>
<feature type="transmembrane region" description="Helical" evidence="11">
    <location>
        <begin position="102"/>
        <end position="123"/>
    </location>
</feature>
<accession>A0A075JKZ3</accession>
<feature type="domain" description="CNNM transmembrane" evidence="13">
    <location>
        <begin position="3"/>
        <end position="206"/>
    </location>
</feature>
<dbReference type="PANTHER" id="PTHR43099:SF6">
    <property type="entry name" value="UPF0053 PROTEIN RV1842C"/>
    <property type="match status" value="1"/>
</dbReference>
<keyword evidence="4 10" id="KW-0812">Transmembrane</keyword>
<name>A0A075JKZ3_9MICO</name>
<evidence type="ECO:0000256" key="11">
    <source>
        <dbReference type="SAM" id="Phobius"/>
    </source>
</evidence>
<dbReference type="AlphaFoldDB" id="A0A075JKZ3"/>
<feature type="transmembrane region" description="Helical" evidence="11">
    <location>
        <begin position="61"/>
        <end position="82"/>
    </location>
</feature>
<dbReference type="Pfam" id="PF03471">
    <property type="entry name" value="CorC_HlyC"/>
    <property type="match status" value="1"/>
</dbReference>
<comment type="subcellular location">
    <subcellularLocation>
        <location evidence="1">Cell membrane</location>
        <topology evidence="1">Multi-pass membrane protein</topology>
    </subcellularLocation>
</comment>
<evidence type="ECO:0000256" key="5">
    <source>
        <dbReference type="ARBA" id="ARBA00022737"/>
    </source>
</evidence>
<feature type="domain" description="CBS" evidence="12">
    <location>
        <begin position="285"/>
        <end position="342"/>
    </location>
</feature>
<keyword evidence="5" id="KW-0677">Repeat</keyword>
<dbReference type="PANTHER" id="PTHR43099">
    <property type="entry name" value="UPF0053 PROTEIN YRKA"/>
    <property type="match status" value="1"/>
</dbReference>
<evidence type="ECO:0000256" key="10">
    <source>
        <dbReference type="PROSITE-ProRule" id="PRU01193"/>
    </source>
</evidence>
<comment type="similarity">
    <text evidence="2">Belongs to the UPF0053 family.</text>
</comment>
<dbReference type="EMBL" id="CP008889">
    <property type="protein sequence ID" value="AIF40768.1"/>
    <property type="molecule type" value="Genomic_DNA"/>
</dbReference>
<feature type="transmembrane region" description="Helical" evidence="11">
    <location>
        <begin position="6"/>
        <end position="26"/>
    </location>
</feature>
<dbReference type="KEGG" id="dni:HX89_07240"/>
<dbReference type="GeneID" id="41840950"/>
<dbReference type="PROSITE" id="PS51371">
    <property type="entry name" value="CBS"/>
    <property type="match status" value="2"/>
</dbReference>
<dbReference type="InterPro" id="IPR051676">
    <property type="entry name" value="UPF0053_domain"/>
</dbReference>
<dbReference type="Pfam" id="PF00571">
    <property type="entry name" value="CBS"/>
    <property type="match status" value="2"/>
</dbReference>
<reference evidence="14 15" key="1">
    <citation type="submission" date="2014-07" db="EMBL/GenBank/DDBJ databases">
        <title>Genome Sequencing of Dermacoccus nishinomiyaensis.</title>
        <authorList>
            <person name="Hong K.W."/>
            <person name="Chan K.G."/>
        </authorList>
    </citation>
    <scope>NUCLEOTIDE SEQUENCE [LARGE SCALE GENOMIC DNA]</scope>
    <source>
        <strain evidence="14 15">M25</strain>
    </source>
</reference>
<dbReference type="PROSITE" id="PS51846">
    <property type="entry name" value="CNNM"/>
    <property type="match status" value="1"/>
</dbReference>
<protein>
    <submittedName>
        <fullName evidence="14">Membrane protein</fullName>
    </submittedName>
</protein>
<organism evidence="14 15">
    <name type="scientific">Dermacoccus nishinomiyaensis</name>
    <dbReference type="NCBI Taxonomy" id="1274"/>
    <lineage>
        <taxon>Bacteria</taxon>
        <taxon>Bacillati</taxon>
        <taxon>Actinomycetota</taxon>
        <taxon>Actinomycetes</taxon>
        <taxon>Micrococcales</taxon>
        <taxon>Dermacoccaceae</taxon>
        <taxon>Dermacoccus</taxon>
    </lineage>
</organism>
<dbReference type="InterPro" id="IPR000644">
    <property type="entry name" value="CBS_dom"/>
</dbReference>
<keyword evidence="8 10" id="KW-0472">Membrane</keyword>
<dbReference type="eggNOG" id="COG1253">
    <property type="taxonomic scope" value="Bacteria"/>
</dbReference>
<dbReference type="HOGENOM" id="CLU_015237_4_0_11"/>
<dbReference type="InterPro" id="IPR016169">
    <property type="entry name" value="FAD-bd_PCMH_sub2"/>
</dbReference>
<sequence>MNDALSLLSGVVVVLAITAVTAYFVAQEFAYMSVDRSKLTARAQAGDDTARRTLAITRRTSFLLSGAQLGITVTGLLVGYVAEPLIGMALSSMLGGVGIPTGIGLTVGGILAITFSTFVQMLFGELYPKNYAIARPEQVSGALARSSALYLKVFGPAIWVFDKSAELLLKRVGIEPVHDVEQAATADDLHHVVEASKQTGDLAPELSDMLDRIIDFPTQNVDHAMIPRAQVDSVRTETNIAEMRALMAKGHTRYPVIDGTDDVAGVVHLVDVLAAQDGDRPVSSVMRPALIVPELMGLSTALSELDRAKQQLACVIDEFGGFTGIITVEDLAEEVVGEITDEHDPVLPEYAPLPDDGQWVMQGSVHIDEVERALDVDLPEGEYETVAGLVVGRLGTLPRVGERVVIDVPQGPRVLAVDEDAPPSRLDIQVLAVERHVPSLLRLTLLEPESAPHDTEEEGSDR</sequence>
<evidence type="ECO:0000259" key="13">
    <source>
        <dbReference type="PROSITE" id="PS51846"/>
    </source>
</evidence>
<proteinExistence type="inferred from homology"/>
<dbReference type="Gene3D" id="3.30.465.10">
    <property type="match status" value="1"/>
</dbReference>
<evidence type="ECO:0000256" key="4">
    <source>
        <dbReference type="ARBA" id="ARBA00022692"/>
    </source>
</evidence>
<dbReference type="SUPFAM" id="SSF54631">
    <property type="entry name" value="CBS-domain pair"/>
    <property type="match status" value="1"/>
</dbReference>
<dbReference type="RefSeq" id="WP_038568077.1">
    <property type="nucleotide sequence ID" value="NZ_CP008889.1"/>
</dbReference>
<feature type="domain" description="CBS" evidence="12">
    <location>
        <begin position="225"/>
        <end position="282"/>
    </location>
</feature>
<evidence type="ECO:0000256" key="8">
    <source>
        <dbReference type="ARBA" id="ARBA00023136"/>
    </source>
</evidence>
<keyword evidence="7 9" id="KW-0129">CBS domain</keyword>
<evidence type="ECO:0000256" key="2">
    <source>
        <dbReference type="ARBA" id="ARBA00006337"/>
    </source>
</evidence>
<dbReference type="SUPFAM" id="SSF56176">
    <property type="entry name" value="FAD-binding/transporter-associated domain-like"/>
    <property type="match status" value="1"/>
</dbReference>
<dbReference type="InterPro" id="IPR046342">
    <property type="entry name" value="CBS_dom_sf"/>
</dbReference>
<dbReference type="InterPro" id="IPR036318">
    <property type="entry name" value="FAD-bd_PCMH-like_sf"/>
</dbReference>
<dbReference type="Proteomes" id="UP000027986">
    <property type="component" value="Chromosome"/>
</dbReference>
<dbReference type="GO" id="GO:0050660">
    <property type="term" value="F:flavin adenine dinucleotide binding"/>
    <property type="evidence" value="ECO:0007669"/>
    <property type="project" value="InterPro"/>
</dbReference>
<keyword evidence="15" id="KW-1185">Reference proteome</keyword>
<evidence type="ECO:0000313" key="15">
    <source>
        <dbReference type="Proteomes" id="UP000027986"/>
    </source>
</evidence>
<evidence type="ECO:0000313" key="14">
    <source>
        <dbReference type="EMBL" id="AIF40768.1"/>
    </source>
</evidence>
<dbReference type="InterPro" id="IPR005170">
    <property type="entry name" value="Transptr-assoc_dom"/>
</dbReference>
<evidence type="ECO:0000256" key="9">
    <source>
        <dbReference type="PROSITE-ProRule" id="PRU00703"/>
    </source>
</evidence>
<dbReference type="Gene3D" id="3.10.580.10">
    <property type="entry name" value="CBS-domain"/>
    <property type="match status" value="1"/>
</dbReference>
<keyword evidence="6 10" id="KW-1133">Transmembrane helix</keyword>
<dbReference type="SMART" id="SM01091">
    <property type="entry name" value="CorC_HlyC"/>
    <property type="match status" value="1"/>
</dbReference>
<keyword evidence="3" id="KW-1003">Cell membrane</keyword>
<evidence type="ECO:0000256" key="3">
    <source>
        <dbReference type="ARBA" id="ARBA00022475"/>
    </source>
</evidence>
<dbReference type="Pfam" id="PF01595">
    <property type="entry name" value="CNNM"/>
    <property type="match status" value="1"/>
</dbReference>
<dbReference type="InterPro" id="IPR044751">
    <property type="entry name" value="Ion_transp-like_CBS"/>
</dbReference>
<gene>
    <name evidence="14" type="ORF">HX89_07240</name>
</gene>
<evidence type="ECO:0000256" key="6">
    <source>
        <dbReference type="ARBA" id="ARBA00022989"/>
    </source>
</evidence>
<evidence type="ECO:0000256" key="7">
    <source>
        <dbReference type="ARBA" id="ARBA00023122"/>
    </source>
</evidence>
<evidence type="ECO:0000259" key="12">
    <source>
        <dbReference type="PROSITE" id="PS51371"/>
    </source>
</evidence>
<dbReference type="GO" id="GO:0005886">
    <property type="term" value="C:plasma membrane"/>
    <property type="evidence" value="ECO:0007669"/>
    <property type="project" value="UniProtKB-SubCell"/>
</dbReference>